<feature type="region of interest" description="Disordered" evidence="1">
    <location>
        <begin position="386"/>
        <end position="476"/>
    </location>
</feature>
<organism evidence="2 3">
    <name type="scientific">Suillus plorans</name>
    <dbReference type="NCBI Taxonomy" id="116603"/>
    <lineage>
        <taxon>Eukaryota</taxon>
        <taxon>Fungi</taxon>
        <taxon>Dikarya</taxon>
        <taxon>Basidiomycota</taxon>
        <taxon>Agaricomycotina</taxon>
        <taxon>Agaricomycetes</taxon>
        <taxon>Agaricomycetidae</taxon>
        <taxon>Boletales</taxon>
        <taxon>Suillineae</taxon>
        <taxon>Suillaceae</taxon>
        <taxon>Suillus</taxon>
    </lineage>
</organism>
<proteinExistence type="predicted"/>
<dbReference type="RefSeq" id="XP_041164182.1">
    <property type="nucleotide sequence ID" value="XM_041309024.1"/>
</dbReference>
<feature type="compositionally biased region" description="Basic residues" evidence="1">
    <location>
        <begin position="401"/>
        <end position="411"/>
    </location>
</feature>
<comment type="caution">
    <text evidence="2">The sequence shown here is derived from an EMBL/GenBank/DDBJ whole genome shotgun (WGS) entry which is preliminary data.</text>
</comment>
<dbReference type="GeneID" id="64602788"/>
<feature type="compositionally biased region" description="Polar residues" evidence="1">
    <location>
        <begin position="1"/>
        <end position="12"/>
    </location>
</feature>
<feature type="compositionally biased region" description="Polar residues" evidence="1">
    <location>
        <begin position="524"/>
        <end position="534"/>
    </location>
</feature>
<name>A0A9P7J2W8_9AGAM</name>
<evidence type="ECO:0000313" key="2">
    <source>
        <dbReference type="EMBL" id="KAG1800196.1"/>
    </source>
</evidence>
<feature type="compositionally biased region" description="Basic and acidic residues" evidence="1">
    <location>
        <begin position="412"/>
        <end position="432"/>
    </location>
</feature>
<sequence length="552" mass="63104">MARTGHSTNTTSGRHRAHQPQLQKLMDKEILELKNYLPEWTAAKRSEKRGIFTAIARAARLFAPKVDQKQWKKRKQVYKTWLFNNKKKKERKDTIKYGRKWMPRMVVYQQKREEVLKRIEDESGVKPGDPGMFKHYQVAVKRVMAELDDDELEKAKETVEEWSNNCPPPEIQAQVARKKGPAYMEHFSNGMWRQCGMRVFVMSAWKNEKGEVLFGMHDDNKALGDGDSFMKTKDWEDIEPVWQEYAQEQFGAGAWDGGRQVKGGRKRIRKPAFKLEMDGEGMPFLPDITDTKLEEKKAIVRAFLTSHYWICSGKDKVVVPWSAIIQSQDDFVAQMYLPADVDLKEPSKLQNWDTTALLHFWHARQETGEGPTFLFKAWKNKDGDMVPSVISGKSPSPQTRIVRKQQRVTMRRARDSSTEAKSNKESATHHTEDDVDDDMADGRHPLKKPRTGGPTPKKTAVPHAIPKPRPAKPAKKGALLTSQMGDLLAGLTGDTTSEVRDDVEMEESITPPAPKRRWGKTVTVEPSTRTTRSKLQMPVDSTPRVTRARGRT</sequence>
<dbReference type="EMBL" id="JABBWE010000009">
    <property type="protein sequence ID" value="KAG1800196.1"/>
    <property type="molecule type" value="Genomic_DNA"/>
</dbReference>
<feature type="region of interest" description="Disordered" evidence="1">
    <location>
        <begin position="1"/>
        <end position="21"/>
    </location>
</feature>
<evidence type="ECO:0000313" key="3">
    <source>
        <dbReference type="Proteomes" id="UP000719766"/>
    </source>
</evidence>
<evidence type="ECO:0000256" key="1">
    <source>
        <dbReference type="SAM" id="MobiDB-lite"/>
    </source>
</evidence>
<feature type="region of interest" description="Disordered" evidence="1">
    <location>
        <begin position="492"/>
        <end position="552"/>
    </location>
</feature>
<keyword evidence="3" id="KW-1185">Reference proteome</keyword>
<gene>
    <name evidence="2" type="ORF">HD556DRAFT_1505397</name>
</gene>
<reference evidence="2" key="1">
    <citation type="journal article" date="2020" name="New Phytol.">
        <title>Comparative genomics reveals dynamic genome evolution in host specialist ectomycorrhizal fungi.</title>
        <authorList>
            <person name="Lofgren L.A."/>
            <person name="Nguyen N.H."/>
            <person name="Vilgalys R."/>
            <person name="Ruytinx J."/>
            <person name="Liao H.L."/>
            <person name="Branco S."/>
            <person name="Kuo A."/>
            <person name="LaButti K."/>
            <person name="Lipzen A."/>
            <person name="Andreopoulos W."/>
            <person name="Pangilinan J."/>
            <person name="Riley R."/>
            <person name="Hundley H."/>
            <person name="Na H."/>
            <person name="Barry K."/>
            <person name="Grigoriev I.V."/>
            <person name="Stajich J.E."/>
            <person name="Kennedy P.G."/>
        </authorList>
    </citation>
    <scope>NUCLEOTIDE SEQUENCE</scope>
    <source>
        <strain evidence="2">S12</strain>
    </source>
</reference>
<dbReference type="OrthoDB" id="3149423at2759"/>
<protein>
    <submittedName>
        <fullName evidence="2">Uncharacterized protein</fullName>
    </submittedName>
</protein>
<accession>A0A9P7J2W8</accession>
<dbReference type="Proteomes" id="UP000719766">
    <property type="component" value="Unassembled WGS sequence"/>
</dbReference>
<dbReference type="AlphaFoldDB" id="A0A9P7J2W8"/>